<dbReference type="STRING" id="980251.GCA_001642875_03905"/>
<comment type="similarity">
    <text evidence="5">Belongs to the TDD superfamily. DTWD2 family.</text>
</comment>
<dbReference type="AlphaFoldDB" id="A0A5B9P8U7"/>
<proteinExistence type="inferred from homology"/>
<dbReference type="InterPro" id="IPR039262">
    <property type="entry name" value="DTWD2/TAPT"/>
</dbReference>
<accession>A0A5B9P8U7</accession>
<sequence>MNRSSKIQQRIRTLPEGEFRERCYGCYRPVQHCFCAAIPRVDNQTDVLILQHQRERSHPFNTARIVNQALVRCKLLFDRNETFAARDLPIGDGAALLYPGKGSRLLDELSEEELPKQLVIIDGTWDQAKTLFRDVPQLHQLPQVKLAPSTPGQYRIRLEPTDTSLSTLEATVQSLQQLEPHTTGLDELSQAFNTMVEQQLAHPNASYGDGSPRPKMETPNIPSSFRRDPSQIVVAYAEATPVDYQAGMPWTELNRLKKLAAKEPPVYCIAQRMSENQGPADSFCQTITPAKPISQANLDHMGLSQSDFESQVSVPTFCERWNHFLRPDDLLIVPNQKTIRLLARTGVQVPDYELLKAINFDPRNEFPDLTEFLNANDCSTFAARHQGRAGKRLASAVALVHHFRSVLADNNSQTRQ</sequence>
<feature type="domain" description="DTW" evidence="7">
    <location>
        <begin position="19"/>
        <end position="204"/>
    </location>
</feature>
<dbReference type="GO" id="GO:0016432">
    <property type="term" value="F:tRNA-uridine aminocarboxypropyltransferase activity"/>
    <property type="evidence" value="ECO:0007669"/>
    <property type="project" value="UniProtKB-EC"/>
</dbReference>
<evidence type="ECO:0000259" key="7">
    <source>
        <dbReference type="SMART" id="SM01144"/>
    </source>
</evidence>
<keyword evidence="3" id="KW-0949">S-adenosyl-L-methionine</keyword>
<protein>
    <recommendedName>
        <fullName evidence="1">tRNA-uridine aminocarboxypropyltransferase</fullName>
        <ecNumber evidence="1">2.5.1.25</ecNumber>
    </recommendedName>
</protein>
<keyword evidence="2" id="KW-0808">Transferase</keyword>
<evidence type="ECO:0000256" key="5">
    <source>
        <dbReference type="ARBA" id="ARBA00034489"/>
    </source>
</evidence>
<keyword evidence="9" id="KW-1185">Reference proteome</keyword>
<evidence type="ECO:0000256" key="2">
    <source>
        <dbReference type="ARBA" id="ARBA00022679"/>
    </source>
</evidence>
<feature type="region of interest" description="Disordered" evidence="6">
    <location>
        <begin position="203"/>
        <end position="224"/>
    </location>
</feature>
<reference evidence="8 9" key="1">
    <citation type="submission" date="2019-08" db="EMBL/GenBank/DDBJ databases">
        <title>Deep-cultivation of Planctomycetes and their phenomic and genomic characterization uncovers novel biology.</title>
        <authorList>
            <person name="Wiegand S."/>
            <person name="Jogler M."/>
            <person name="Boedeker C."/>
            <person name="Pinto D."/>
            <person name="Vollmers J."/>
            <person name="Rivas-Marin E."/>
            <person name="Kohn T."/>
            <person name="Peeters S.H."/>
            <person name="Heuer A."/>
            <person name="Rast P."/>
            <person name="Oberbeckmann S."/>
            <person name="Bunk B."/>
            <person name="Jeske O."/>
            <person name="Meyerdierks A."/>
            <person name="Storesund J.E."/>
            <person name="Kallscheuer N."/>
            <person name="Luecker S."/>
            <person name="Lage O.M."/>
            <person name="Pohl T."/>
            <person name="Merkel B.J."/>
            <person name="Hornburger P."/>
            <person name="Mueller R.-W."/>
            <person name="Bruemmer F."/>
            <person name="Labrenz M."/>
            <person name="Spormann A.M."/>
            <person name="Op den Camp H."/>
            <person name="Overmann J."/>
            <person name="Amann R."/>
            <person name="Jetten M.S.M."/>
            <person name="Mascher T."/>
            <person name="Medema M.H."/>
            <person name="Devos D.P."/>
            <person name="Kaster A.-K."/>
            <person name="Ovreas L."/>
            <person name="Rohde M."/>
            <person name="Galperin M.Y."/>
            <person name="Jogler C."/>
        </authorList>
    </citation>
    <scope>NUCLEOTIDE SEQUENCE [LARGE SCALE GENOMIC DNA]</scope>
    <source>
        <strain evidence="8 9">FC18</strain>
    </source>
</reference>
<dbReference type="OrthoDB" id="268835at2"/>
<dbReference type="SMART" id="SM01144">
    <property type="entry name" value="DTW"/>
    <property type="match status" value="1"/>
</dbReference>
<dbReference type="Proteomes" id="UP000322214">
    <property type="component" value="Chromosome"/>
</dbReference>
<evidence type="ECO:0000313" key="8">
    <source>
        <dbReference type="EMBL" id="QEG23157.1"/>
    </source>
</evidence>
<dbReference type="GO" id="GO:0008033">
    <property type="term" value="P:tRNA processing"/>
    <property type="evidence" value="ECO:0007669"/>
    <property type="project" value="UniProtKB-KW"/>
</dbReference>
<dbReference type="EMBL" id="CP042912">
    <property type="protein sequence ID" value="QEG23157.1"/>
    <property type="molecule type" value="Genomic_DNA"/>
</dbReference>
<keyword evidence="4" id="KW-0819">tRNA processing</keyword>
<dbReference type="RefSeq" id="WP_075085926.1">
    <property type="nucleotide sequence ID" value="NZ_CP042912.1"/>
</dbReference>
<dbReference type="EC" id="2.5.1.25" evidence="1"/>
<dbReference type="KEGG" id="mff:MFFC18_30530"/>
<dbReference type="InterPro" id="IPR005636">
    <property type="entry name" value="DTW"/>
</dbReference>
<evidence type="ECO:0000313" key="9">
    <source>
        <dbReference type="Proteomes" id="UP000322214"/>
    </source>
</evidence>
<dbReference type="PANTHER" id="PTHR21392">
    <property type="entry name" value="TRNA-URIDINE AMINOCARBOXYPROPYLTRANSFERASE 2"/>
    <property type="match status" value="1"/>
</dbReference>
<evidence type="ECO:0000256" key="4">
    <source>
        <dbReference type="ARBA" id="ARBA00022694"/>
    </source>
</evidence>
<evidence type="ECO:0000256" key="3">
    <source>
        <dbReference type="ARBA" id="ARBA00022691"/>
    </source>
</evidence>
<evidence type="ECO:0000256" key="1">
    <source>
        <dbReference type="ARBA" id="ARBA00012386"/>
    </source>
</evidence>
<dbReference type="PANTHER" id="PTHR21392:SF0">
    <property type="entry name" value="TRNA-URIDINE AMINOCARBOXYPROPYLTRANSFERASE 2"/>
    <property type="match status" value="1"/>
</dbReference>
<evidence type="ECO:0000256" key="6">
    <source>
        <dbReference type="SAM" id="MobiDB-lite"/>
    </source>
</evidence>
<gene>
    <name evidence="8" type="ORF">MFFC18_30530</name>
</gene>
<dbReference type="Pfam" id="PF03942">
    <property type="entry name" value="DTW"/>
    <property type="match status" value="1"/>
</dbReference>
<organism evidence="8 9">
    <name type="scientific">Mariniblastus fucicola</name>
    <dbReference type="NCBI Taxonomy" id="980251"/>
    <lineage>
        <taxon>Bacteria</taxon>
        <taxon>Pseudomonadati</taxon>
        <taxon>Planctomycetota</taxon>
        <taxon>Planctomycetia</taxon>
        <taxon>Pirellulales</taxon>
        <taxon>Pirellulaceae</taxon>
        <taxon>Mariniblastus</taxon>
    </lineage>
</organism>
<name>A0A5B9P8U7_9BACT</name>